<proteinExistence type="inferred from homology"/>
<dbReference type="STRING" id="1505725.GA0061074_10792"/>
<dbReference type="Gene3D" id="3.40.1110.10">
    <property type="entry name" value="Calcium-transporting ATPase, cytoplasmic domain N"/>
    <property type="match status" value="1"/>
</dbReference>
<keyword evidence="2" id="KW-0812">Transmembrane</keyword>
<dbReference type="AlphaFoldDB" id="A0A1C4AXZ3"/>
<dbReference type="SUPFAM" id="SSF81660">
    <property type="entry name" value="Metal cation-transporting ATPase, ATP-binding domain N"/>
    <property type="match status" value="1"/>
</dbReference>
<evidence type="ECO:0000256" key="1">
    <source>
        <dbReference type="ARBA" id="ARBA00006024"/>
    </source>
</evidence>
<feature type="transmembrane region" description="Helical" evidence="2">
    <location>
        <begin position="109"/>
        <end position="127"/>
    </location>
</feature>
<protein>
    <recommendedName>
        <fullName evidence="5">ATPase P</fullName>
    </recommendedName>
</protein>
<comment type="similarity">
    <text evidence="1">Belongs to the cation transport ATPase (P-type) (TC 3.A.3) family. Type IB subfamily.</text>
</comment>
<feature type="transmembrane region" description="Helical" evidence="2">
    <location>
        <begin position="174"/>
        <end position="193"/>
    </location>
</feature>
<feature type="transmembrane region" description="Helical" evidence="2">
    <location>
        <begin position="502"/>
        <end position="519"/>
    </location>
</feature>
<dbReference type="GO" id="GO:0000166">
    <property type="term" value="F:nucleotide binding"/>
    <property type="evidence" value="ECO:0007669"/>
    <property type="project" value="InterPro"/>
</dbReference>
<dbReference type="GO" id="GO:0016020">
    <property type="term" value="C:membrane"/>
    <property type="evidence" value="ECO:0007669"/>
    <property type="project" value="TreeGrafter"/>
</dbReference>
<accession>A0A1C4AXZ3</accession>
<keyword evidence="2" id="KW-1133">Transmembrane helix</keyword>
<dbReference type="Gene3D" id="3.40.50.1000">
    <property type="entry name" value="HAD superfamily/HAD-like"/>
    <property type="match status" value="1"/>
</dbReference>
<sequence>MPVRKIRYYQYAIVMFVLALLAAIFLPTLLKMSPVVTAHISHLMMALFGLGAVMIVYLDDRMIKQALYQNKQMKIVTLWLPILGQTIWYLVVLWIYLINLHDHTMQTMTLPVLFLGMALMMTSLGLLQKETLSIIVNEPMKKTARRLNIATVFLAVYALLFFGITASWIYGLTIMISVLVIADANWPALWAGWHREKSLEDLPTQGINFKDVRVIEKLHKVSTIVTEKRGILTDNHITIHSILSLDDRYSDFDILGLATGILSLEPTSGLSQAIVQYAEDHTIFPSTASEPEIVPGAGVRGVVFNERFAVLSAAETLAEGYVIDEEALTTYKNLGNSVSYVVDNLQVIGVITFGDTLSKSLISLNDFFVKRHLSAKLASGDTFGATAPLAKLMPSLTEVSSDLAPVEKQSQVDKWLAQENTMFVTNQDNLPENKDVITVAVNRPDLNADIHVKEIADLKRFWATADRLIQIDKKMLRWSSLPVIILLLLAAGLGIFISPWLYISPIVAVIIRCIMSYILRVQIRNKKHKVNS</sequence>
<dbReference type="RefSeq" id="WP_092462836.1">
    <property type="nucleotide sequence ID" value="NZ_BJEE01000006.1"/>
</dbReference>
<gene>
    <name evidence="3" type="ORF">GA0061074_10792</name>
</gene>
<keyword evidence="2" id="KW-0472">Membrane</keyword>
<feature type="transmembrane region" description="Helical" evidence="2">
    <location>
        <begin position="36"/>
        <end position="58"/>
    </location>
</feature>
<dbReference type="InterPro" id="IPR023299">
    <property type="entry name" value="ATPase_P-typ_cyto_dom_N"/>
</dbReference>
<feature type="transmembrane region" description="Helical" evidence="2">
    <location>
        <begin position="78"/>
        <end position="97"/>
    </location>
</feature>
<dbReference type="PANTHER" id="PTHR48085">
    <property type="entry name" value="CADMIUM/ZINC-TRANSPORTING ATPASE HMA2-RELATED"/>
    <property type="match status" value="1"/>
</dbReference>
<dbReference type="OrthoDB" id="2145039at2"/>
<feature type="transmembrane region" description="Helical" evidence="2">
    <location>
        <begin position="147"/>
        <end position="168"/>
    </location>
</feature>
<evidence type="ECO:0000256" key="2">
    <source>
        <dbReference type="SAM" id="Phobius"/>
    </source>
</evidence>
<dbReference type="InterPro" id="IPR023214">
    <property type="entry name" value="HAD_sf"/>
</dbReference>
<evidence type="ECO:0000313" key="3">
    <source>
        <dbReference type="EMBL" id="SCB99500.1"/>
    </source>
</evidence>
<organism evidence="3 4">
    <name type="scientific">Weissella bombi</name>
    <dbReference type="NCBI Taxonomy" id="1505725"/>
    <lineage>
        <taxon>Bacteria</taxon>
        <taxon>Bacillati</taxon>
        <taxon>Bacillota</taxon>
        <taxon>Bacilli</taxon>
        <taxon>Lactobacillales</taxon>
        <taxon>Lactobacillaceae</taxon>
        <taxon>Weissella</taxon>
    </lineage>
</organism>
<evidence type="ECO:0000313" key="4">
    <source>
        <dbReference type="Proteomes" id="UP000199268"/>
    </source>
</evidence>
<name>A0A1C4AXZ3_9LACO</name>
<reference evidence="4" key="1">
    <citation type="submission" date="2016-08" db="EMBL/GenBank/DDBJ databases">
        <authorList>
            <person name="Varghese N."/>
            <person name="Submissions Spin"/>
        </authorList>
    </citation>
    <scope>NUCLEOTIDE SEQUENCE [LARGE SCALE GENOMIC DNA]</scope>
    <source>
        <strain evidence="4">R-53094</strain>
    </source>
</reference>
<keyword evidence="4" id="KW-1185">Reference proteome</keyword>
<dbReference type="InterPro" id="IPR051014">
    <property type="entry name" value="Cation_Transport_ATPase_IB"/>
</dbReference>
<dbReference type="EMBL" id="FMAO01000007">
    <property type="protein sequence ID" value="SCB99500.1"/>
    <property type="molecule type" value="Genomic_DNA"/>
</dbReference>
<dbReference type="Proteomes" id="UP000199268">
    <property type="component" value="Unassembled WGS sequence"/>
</dbReference>
<feature type="transmembrane region" description="Helical" evidence="2">
    <location>
        <begin position="12"/>
        <end position="30"/>
    </location>
</feature>
<evidence type="ECO:0008006" key="5">
    <source>
        <dbReference type="Google" id="ProtNLM"/>
    </source>
</evidence>
<feature type="transmembrane region" description="Helical" evidence="2">
    <location>
        <begin position="476"/>
        <end position="496"/>
    </location>
</feature>
<dbReference type="GO" id="GO:0022857">
    <property type="term" value="F:transmembrane transporter activity"/>
    <property type="evidence" value="ECO:0007669"/>
    <property type="project" value="TreeGrafter"/>
</dbReference>